<dbReference type="NCBIfam" id="TIGR01509">
    <property type="entry name" value="HAD-SF-IA-v3"/>
    <property type="match status" value="1"/>
</dbReference>
<dbReference type="RefSeq" id="WP_012567915.1">
    <property type="nucleotide sequence ID" value="NC_011420.2"/>
</dbReference>
<evidence type="ECO:0000313" key="1">
    <source>
        <dbReference type="EMBL" id="ACJ00135.1"/>
    </source>
</evidence>
<proteinExistence type="predicted"/>
<dbReference type="Gene3D" id="1.10.150.240">
    <property type="entry name" value="Putative phosphatase, domain 2"/>
    <property type="match status" value="1"/>
</dbReference>
<dbReference type="GO" id="GO:0050308">
    <property type="term" value="F:sugar-phosphatase activity"/>
    <property type="evidence" value="ECO:0007669"/>
    <property type="project" value="TreeGrafter"/>
</dbReference>
<dbReference type="InterPro" id="IPR036412">
    <property type="entry name" value="HAD-like_sf"/>
</dbReference>
<gene>
    <name evidence="1" type="ordered locus">RC1_2762</name>
</gene>
<evidence type="ECO:0000313" key="2">
    <source>
        <dbReference type="Proteomes" id="UP000001591"/>
    </source>
</evidence>
<dbReference type="PRINTS" id="PR00413">
    <property type="entry name" value="HADHALOGNASE"/>
</dbReference>
<dbReference type="Gene3D" id="3.40.50.1000">
    <property type="entry name" value="HAD superfamily/HAD-like"/>
    <property type="match status" value="1"/>
</dbReference>
<dbReference type="CDD" id="cd07505">
    <property type="entry name" value="HAD_BPGM-like"/>
    <property type="match status" value="1"/>
</dbReference>
<dbReference type="SFLD" id="SFLDG01129">
    <property type="entry name" value="C1.5:_HAD__Beta-PGM__Phosphata"/>
    <property type="match status" value="1"/>
</dbReference>
<dbReference type="PANTHER" id="PTHR43481">
    <property type="entry name" value="FRUCTOSE-1-PHOSPHATE PHOSPHATASE"/>
    <property type="match status" value="1"/>
</dbReference>
<keyword evidence="2" id="KW-1185">Reference proteome</keyword>
<sequence length="230" mass="24105">MTGPTPLSPLPRPVRAVVFDMDGLLLDTERPVKAAAMRAAERLGRPMDDAFYAGLIGQPFATTKLRLAEHFRTPALMEAFTAEFRTALATVGGGLAEGGGIRQMPGAAELVGRLQEAGLPLAVCTSTARERALKHLALAGLADRFRAVVGGDCVTRGKPFPDPYLKAAGLLGVEPADCLALEDSHNGIRAAHAAGMMAVMVPDLLPCTEEIRPLCTHVAADLHAVGALLP</sequence>
<name>B6IV11_RHOCS</name>
<dbReference type="KEGG" id="rce:RC1_2762"/>
<protein>
    <submittedName>
        <fullName evidence="1">HAD-superfamily hydrolase, subfamily IA</fullName>
    </submittedName>
</protein>
<dbReference type="InterPro" id="IPR006439">
    <property type="entry name" value="HAD-SF_hydro_IA"/>
</dbReference>
<dbReference type="SUPFAM" id="SSF56784">
    <property type="entry name" value="HAD-like"/>
    <property type="match status" value="1"/>
</dbReference>
<dbReference type="eggNOG" id="COG0637">
    <property type="taxonomic scope" value="Bacteria"/>
</dbReference>
<dbReference type="SFLD" id="SFLDS00003">
    <property type="entry name" value="Haloacid_Dehalogenase"/>
    <property type="match status" value="1"/>
</dbReference>
<dbReference type="HOGENOM" id="CLU_045011_13_3_5"/>
<dbReference type="Proteomes" id="UP000001591">
    <property type="component" value="Chromosome"/>
</dbReference>
<dbReference type="EMBL" id="CP000613">
    <property type="protein sequence ID" value="ACJ00135.1"/>
    <property type="molecule type" value="Genomic_DNA"/>
</dbReference>
<organism evidence="1 2">
    <name type="scientific">Rhodospirillum centenum (strain ATCC 51521 / SW)</name>
    <dbReference type="NCBI Taxonomy" id="414684"/>
    <lineage>
        <taxon>Bacteria</taxon>
        <taxon>Pseudomonadati</taxon>
        <taxon>Pseudomonadota</taxon>
        <taxon>Alphaproteobacteria</taxon>
        <taxon>Rhodospirillales</taxon>
        <taxon>Rhodospirillaceae</taxon>
        <taxon>Rhodospirillum</taxon>
    </lineage>
</organism>
<accession>B6IV11</accession>
<dbReference type="PANTHER" id="PTHR43481:SF4">
    <property type="entry name" value="GLYCEROL-1-PHOSPHATE PHOSPHOHYDROLASE 1-RELATED"/>
    <property type="match status" value="1"/>
</dbReference>
<dbReference type="Pfam" id="PF00702">
    <property type="entry name" value="Hydrolase"/>
    <property type="match status" value="1"/>
</dbReference>
<keyword evidence="1" id="KW-0378">Hydrolase</keyword>
<reference evidence="1 2" key="1">
    <citation type="journal article" date="2010" name="BMC Genomics">
        <title>Metabolic flexibility revealed in the genome of the cyst-forming alpha-1 proteobacterium Rhodospirillum centenum.</title>
        <authorList>
            <person name="Lu Y.K."/>
            <person name="Marden J."/>
            <person name="Han M."/>
            <person name="Swingley W.D."/>
            <person name="Mastrian S.D."/>
            <person name="Chowdhury S.R."/>
            <person name="Hao J."/>
            <person name="Helmy T."/>
            <person name="Kim S."/>
            <person name="Kurdoglu A.A."/>
            <person name="Matthies H.J."/>
            <person name="Rollo D."/>
            <person name="Stothard P."/>
            <person name="Blankenship R.E."/>
            <person name="Bauer C.E."/>
            <person name="Touchman J.W."/>
        </authorList>
    </citation>
    <scope>NUCLEOTIDE SEQUENCE [LARGE SCALE GENOMIC DNA]</scope>
    <source>
        <strain evidence="2">ATCC 51521 / SW</strain>
    </source>
</reference>
<dbReference type="InterPro" id="IPR023198">
    <property type="entry name" value="PGP-like_dom2"/>
</dbReference>
<dbReference type="AlphaFoldDB" id="B6IV11"/>
<dbReference type="SFLD" id="SFLDG01135">
    <property type="entry name" value="C1.5.6:_HAD__Beta-PGM__Phospha"/>
    <property type="match status" value="1"/>
</dbReference>
<dbReference type="InterPro" id="IPR023214">
    <property type="entry name" value="HAD_sf"/>
</dbReference>
<dbReference type="STRING" id="414684.RC1_2762"/>
<dbReference type="InterPro" id="IPR051806">
    <property type="entry name" value="HAD-like_SPP"/>
</dbReference>